<dbReference type="AlphaFoldDB" id="A0A6J2PK13"/>
<dbReference type="RefSeq" id="XP_029286000.1">
    <property type="nucleotide sequence ID" value="XM_029430140.1"/>
</dbReference>
<accession>A0A6J2PK13</accession>
<dbReference type="Proteomes" id="UP000504630">
    <property type="component" value="Chromosome 4"/>
</dbReference>
<evidence type="ECO:0000313" key="2">
    <source>
        <dbReference type="RefSeq" id="XP_029286000.1"/>
    </source>
</evidence>
<evidence type="ECO:0000313" key="3">
    <source>
        <dbReference type="RefSeq" id="XP_029286001.1"/>
    </source>
</evidence>
<dbReference type="KEGG" id="cgob:115007329"/>
<reference evidence="2 3" key="1">
    <citation type="submission" date="2025-04" db="UniProtKB">
        <authorList>
            <consortium name="RefSeq"/>
        </authorList>
    </citation>
    <scope>IDENTIFICATION</scope>
</reference>
<protein>
    <submittedName>
        <fullName evidence="2 3">TBC1 domain family member 23</fullName>
    </submittedName>
</protein>
<dbReference type="GeneID" id="115007329"/>
<proteinExistence type="predicted"/>
<sequence>MADTVEEALMGSWDQDLAEALDSGGSDMEMERGIIQEHSAQHRAKMWKIALNVAGKGDSLSPWDGVLDLPEQTLIHTAVNS</sequence>
<gene>
    <name evidence="2 3" type="primary">tbc1d23</name>
</gene>
<dbReference type="RefSeq" id="XP_029286001.1">
    <property type="nucleotide sequence ID" value="XM_029430141.1"/>
</dbReference>
<dbReference type="CTD" id="55773"/>
<evidence type="ECO:0000313" key="1">
    <source>
        <dbReference type="Proteomes" id="UP000504630"/>
    </source>
</evidence>
<organism evidence="1 2">
    <name type="scientific">Cottoperca gobio</name>
    <name type="common">Frogmouth</name>
    <name type="synonym">Aphritis gobio</name>
    <dbReference type="NCBI Taxonomy" id="56716"/>
    <lineage>
        <taxon>Eukaryota</taxon>
        <taxon>Metazoa</taxon>
        <taxon>Chordata</taxon>
        <taxon>Craniata</taxon>
        <taxon>Vertebrata</taxon>
        <taxon>Euteleostomi</taxon>
        <taxon>Actinopterygii</taxon>
        <taxon>Neopterygii</taxon>
        <taxon>Teleostei</taxon>
        <taxon>Neoteleostei</taxon>
        <taxon>Acanthomorphata</taxon>
        <taxon>Eupercaria</taxon>
        <taxon>Perciformes</taxon>
        <taxon>Notothenioidei</taxon>
        <taxon>Bovichtidae</taxon>
        <taxon>Cottoperca</taxon>
    </lineage>
</organism>
<name>A0A6J2PK13_COTGO</name>
<keyword evidence="1" id="KW-1185">Reference proteome</keyword>
<dbReference type="OrthoDB" id="8932618at2759"/>